<evidence type="ECO:0000313" key="2">
    <source>
        <dbReference type="EMBL" id="HFI90619.1"/>
    </source>
</evidence>
<dbReference type="Gene3D" id="3.10.180.10">
    <property type="entry name" value="2,3-Dihydroxybiphenyl 1,2-Dioxygenase, domain 1"/>
    <property type="match status" value="1"/>
</dbReference>
<name>A0A7V3E6X4_9BACT</name>
<dbReference type="Pfam" id="PF00903">
    <property type="entry name" value="Glyoxalase"/>
    <property type="match status" value="1"/>
</dbReference>
<comment type="caution">
    <text evidence="2">The sequence shown here is derived from an EMBL/GenBank/DDBJ whole genome shotgun (WGS) entry which is preliminary data.</text>
</comment>
<dbReference type="InterPro" id="IPR004360">
    <property type="entry name" value="Glyas_Fos-R_dOase_dom"/>
</dbReference>
<dbReference type="CDD" id="cd07247">
    <property type="entry name" value="SgaA_N_like"/>
    <property type="match status" value="1"/>
</dbReference>
<dbReference type="InterPro" id="IPR052164">
    <property type="entry name" value="Anthracycline_SecMetBiosynth"/>
</dbReference>
<organism evidence="2">
    <name type="scientific">Ignavibacterium album</name>
    <dbReference type="NCBI Taxonomy" id="591197"/>
    <lineage>
        <taxon>Bacteria</taxon>
        <taxon>Pseudomonadati</taxon>
        <taxon>Ignavibacteriota</taxon>
        <taxon>Ignavibacteria</taxon>
        <taxon>Ignavibacteriales</taxon>
        <taxon>Ignavibacteriaceae</taxon>
        <taxon>Ignavibacterium</taxon>
    </lineage>
</organism>
<dbReference type="EMBL" id="DSUJ01000008">
    <property type="protein sequence ID" value="HFI90619.1"/>
    <property type="molecule type" value="Genomic_DNA"/>
</dbReference>
<sequence length="116" mass="12969">MAEPLIGHVEIPSIDLERSKDFYHKVFGWDFKPFGNGYLLYNNHKGIMVGLRQVDKVSIGDTTVFHVNIPDINSILEKVKANGGAVKRTKTTIPAMGWYALFTDPDGNTIGLYQKS</sequence>
<accession>A0A7V3E6X4</accession>
<gene>
    <name evidence="2" type="ORF">ENS31_03685</name>
</gene>
<reference evidence="2" key="1">
    <citation type="journal article" date="2020" name="mSystems">
        <title>Genome- and Community-Level Interaction Insights into Carbon Utilization and Element Cycling Functions of Hydrothermarchaeota in Hydrothermal Sediment.</title>
        <authorList>
            <person name="Zhou Z."/>
            <person name="Liu Y."/>
            <person name="Xu W."/>
            <person name="Pan J."/>
            <person name="Luo Z.H."/>
            <person name="Li M."/>
        </authorList>
    </citation>
    <scope>NUCLEOTIDE SEQUENCE [LARGE SCALE GENOMIC DNA]</scope>
    <source>
        <strain evidence="2">SpSt-479</strain>
    </source>
</reference>
<dbReference type="InterPro" id="IPR037523">
    <property type="entry name" value="VOC_core"/>
</dbReference>
<proteinExistence type="predicted"/>
<dbReference type="PROSITE" id="PS51819">
    <property type="entry name" value="VOC"/>
    <property type="match status" value="1"/>
</dbReference>
<feature type="domain" description="VOC" evidence="1">
    <location>
        <begin position="5"/>
        <end position="115"/>
    </location>
</feature>
<dbReference type="PANTHER" id="PTHR33993">
    <property type="entry name" value="GLYOXALASE-RELATED"/>
    <property type="match status" value="1"/>
</dbReference>
<dbReference type="PANTHER" id="PTHR33993:SF2">
    <property type="entry name" value="VOC DOMAIN-CONTAINING PROTEIN"/>
    <property type="match status" value="1"/>
</dbReference>
<dbReference type="AlphaFoldDB" id="A0A7V3E6X4"/>
<dbReference type="InterPro" id="IPR029068">
    <property type="entry name" value="Glyas_Bleomycin-R_OHBP_Dase"/>
</dbReference>
<evidence type="ECO:0000259" key="1">
    <source>
        <dbReference type="PROSITE" id="PS51819"/>
    </source>
</evidence>
<dbReference type="SUPFAM" id="SSF54593">
    <property type="entry name" value="Glyoxalase/Bleomycin resistance protein/Dihydroxybiphenyl dioxygenase"/>
    <property type="match status" value="1"/>
</dbReference>
<protein>
    <submittedName>
        <fullName evidence="2">VOC family protein</fullName>
    </submittedName>
</protein>